<keyword evidence="2" id="KW-0378">Hydrolase</keyword>
<dbReference type="OrthoDB" id="9811471at2"/>
<dbReference type="Pfam" id="PF01425">
    <property type="entry name" value="Amidase"/>
    <property type="match status" value="1"/>
</dbReference>
<dbReference type="InterPro" id="IPR000120">
    <property type="entry name" value="Amidase"/>
</dbReference>
<gene>
    <name evidence="2" type="ORF">GR138_27350</name>
</gene>
<dbReference type="InterPro" id="IPR036928">
    <property type="entry name" value="AS_sf"/>
</dbReference>
<protein>
    <submittedName>
        <fullName evidence="2">Amidase</fullName>
        <ecNumber evidence="2">3.5.1.4</ecNumber>
    </submittedName>
</protein>
<evidence type="ECO:0000259" key="1">
    <source>
        <dbReference type="Pfam" id="PF01425"/>
    </source>
</evidence>
<evidence type="ECO:0000313" key="2">
    <source>
        <dbReference type="EMBL" id="MXN48921.1"/>
    </source>
</evidence>
<keyword evidence="3" id="KW-1185">Reference proteome</keyword>
<dbReference type="InterPro" id="IPR023631">
    <property type="entry name" value="Amidase_dom"/>
</dbReference>
<dbReference type="SUPFAM" id="SSF75304">
    <property type="entry name" value="Amidase signature (AS) enzymes"/>
    <property type="match status" value="1"/>
</dbReference>
<reference evidence="2 3" key="1">
    <citation type="submission" date="2019-12" db="EMBL/GenBank/DDBJ databases">
        <title>Shinella kummerowiae sp. nov., a symbiotic bacterium isolated from root nodules of the herbal legume Kummerowia stipulacea.</title>
        <authorList>
            <person name="Gao J."/>
        </authorList>
    </citation>
    <scope>NUCLEOTIDE SEQUENCE [LARGE SCALE GENOMIC DNA]</scope>
    <source>
        <strain evidence="2 3">CCBAU 25048</strain>
    </source>
</reference>
<dbReference type="RefSeq" id="WP_160862409.1">
    <property type="nucleotide sequence ID" value="NZ_WUMK01000013.1"/>
</dbReference>
<dbReference type="PANTHER" id="PTHR11895:SF176">
    <property type="entry name" value="AMIDASE AMID-RELATED"/>
    <property type="match status" value="1"/>
</dbReference>
<dbReference type="AlphaFoldDB" id="A0A6N8SJG1"/>
<dbReference type="EC" id="3.5.1.4" evidence="2"/>
<comment type="caution">
    <text evidence="2">The sequence shown here is derived from an EMBL/GenBank/DDBJ whole genome shotgun (WGS) entry which is preliminary data.</text>
</comment>
<proteinExistence type="predicted"/>
<dbReference type="Gene3D" id="3.90.1300.10">
    <property type="entry name" value="Amidase signature (AS) domain"/>
    <property type="match status" value="1"/>
</dbReference>
<dbReference type="PANTHER" id="PTHR11895">
    <property type="entry name" value="TRANSAMIDASE"/>
    <property type="match status" value="1"/>
</dbReference>
<dbReference type="Proteomes" id="UP000435802">
    <property type="component" value="Unassembled WGS sequence"/>
</dbReference>
<dbReference type="NCBIfam" id="NF005460">
    <property type="entry name" value="PRK07056.1"/>
    <property type="match status" value="1"/>
</dbReference>
<dbReference type="EMBL" id="WUMK01000013">
    <property type="protein sequence ID" value="MXN48921.1"/>
    <property type="molecule type" value="Genomic_DNA"/>
</dbReference>
<organism evidence="2 3">
    <name type="scientific">Shinella kummerowiae</name>
    <dbReference type="NCBI Taxonomy" id="417745"/>
    <lineage>
        <taxon>Bacteria</taxon>
        <taxon>Pseudomonadati</taxon>
        <taxon>Pseudomonadota</taxon>
        <taxon>Alphaproteobacteria</taxon>
        <taxon>Hyphomicrobiales</taxon>
        <taxon>Rhizobiaceae</taxon>
        <taxon>Shinella</taxon>
    </lineage>
</organism>
<accession>A0A6N8SJG1</accession>
<evidence type="ECO:0000313" key="3">
    <source>
        <dbReference type="Proteomes" id="UP000435802"/>
    </source>
</evidence>
<dbReference type="GO" id="GO:0004040">
    <property type="term" value="F:amidase activity"/>
    <property type="evidence" value="ECO:0007669"/>
    <property type="project" value="UniProtKB-EC"/>
</dbReference>
<sequence length="448" mass="46478">MRATLNELAADLAMGKVTSSQLVEASLARIADETGEGARAFVKVHADKARTAAKAADDLRKAGLAPSRFAGIPIAVKDLFDLSGDPTPAGSKVLANAAPAETDAPAIARLKAAGFIVVGRNNMTEFAFSGVGINPHYGTPANPYDRATGRIPGGSSSGAAVSVADGMAAAAIGSDTGGSCRIPAALCGIVGYKPTASTVPLKGALPLSFTLDSIGPLANSVDCCASLHEILSGTSLDGEAARSVAGLRIAVPQSVVFDGIEPHVAKTFEAAMKRLADAGAIVTEIPLREFEMVGRINGKGGFPAPEALSWHRDLIEEHGEDYDQRVRARILRAKEQTAADYIDMLHLRRAYIEETNRAISPYDVLAMPTVPMVAPAIASLEADNDLFVKTNLTLLRNPALINMLDGCSISLPAHAEGEAPVGLMLAAAGGRDAALFANARAVEAALRR</sequence>
<feature type="domain" description="Amidase" evidence="1">
    <location>
        <begin position="22"/>
        <end position="435"/>
    </location>
</feature>
<name>A0A6N8SJG1_9HYPH</name>